<name>A0A8J2KJS5_9HEXA</name>
<dbReference type="Proteomes" id="UP000708208">
    <property type="component" value="Unassembled WGS sequence"/>
</dbReference>
<sequence length="10" mass="1030">SKASSLQGRP</sequence>
<keyword evidence="2" id="KW-1185">Reference proteome</keyword>
<proteinExistence type="predicted"/>
<comment type="caution">
    <text evidence="1">The sequence shown here is derived from an EMBL/GenBank/DDBJ whole genome shotgun (WGS) entry which is preliminary data.</text>
</comment>
<evidence type="ECO:0000313" key="2">
    <source>
        <dbReference type="Proteomes" id="UP000708208"/>
    </source>
</evidence>
<protein>
    <submittedName>
        <fullName evidence="1">Uncharacterized protein</fullName>
    </submittedName>
</protein>
<evidence type="ECO:0000313" key="1">
    <source>
        <dbReference type="EMBL" id="CAG7726611.1"/>
    </source>
</evidence>
<dbReference type="EMBL" id="CAJVCH010137797">
    <property type="protein sequence ID" value="CAG7726611.1"/>
    <property type="molecule type" value="Genomic_DNA"/>
</dbReference>
<reference evidence="1" key="1">
    <citation type="submission" date="2021-06" db="EMBL/GenBank/DDBJ databases">
        <authorList>
            <person name="Hodson N. C."/>
            <person name="Mongue J. A."/>
            <person name="Jaron S. K."/>
        </authorList>
    </citation>
    <scope>NUCLEOTIDE SEQUENCE</scope>
</reference>
<accession>A0A8J2KJS5</accession>
<organism evidence="1 2">
    <name type="scientific">Allacma fusca</name>
    <dbReference type="NCBI Taxonomy" id="39272"/>
    <lineage>
        <taxon>Eukaryota</taxon>
        <taxon>Metazoa</taxon>
        <taxon>Ecdysozoa</taxon>
        <taxon>Arthropoda</taxon>
        <taxon>Hexapoda</taxon>
        <taxon>Collembola</taxon>
        <taxon>Symphypleona</taxon>
        <taxon>Sminthuridae</taxon>
        <taxon>Allacma</taxon>
    </lineage>
</organism>
<feature type="non-terminal residue" evidence="1">
    <location>
        <position position="1"/>
    </location>
</feature>
<gene>
    <name evidence="1" type="ORF">AFUS01_LOCUS15518</name>
</gene>